<dbReference type="OrthoDB" id="9757536at2"/>
<dbReference type="Proteomes" id="UP000285575">
    <property type="component" value="Unassembled WGS sequence"/>
</dbReference>
<organism evidence="2 3">
    <name type="scientific">Rubrivivax rivuli</name>
    <dbReference type="NCBI Taxonomy" id="1862385"/>
    <lineage>
        <taxon>Bacteria</taxon>
        <taxon>Pseudomonadati</taxon>
        <taxon>Pseudomonadota</taxon>
        <taxon>Betaproteobacteria</taxon>
        <taxon>Burkholderiales</taxon>
        <taxon>Sphaerotilaceae</taxon>
        <taxon>Rubrivivax</taxon>
    </lineage>
</organism>
<dbReference type="AlphaFoldDB" id="A0A437RRS5"/>
<evidence type="ECO:0000313" key="2">
    <source>
        <dbReference type="EMBL" id="RVU49483.1"/>
    </source>
</evidence>
<protein>
    <submittedName>
        <fullName evidence="2">PEP-CTERM sorting domain-containing protein</fullName>
    </submittedName>
</protein>
<sequence>MRVWHEACCQSLKNPRPFSFESKMTPNSPLKMLVGALLTVGAMAANAALVKSYDFNGTLTDTLGNGNALQASGGVLGAGGYTFGLNQGLRLTSALPSTTDYAIEMRLRVTDSTSGYNKLIDFEDLSSDLGLYVLNGAIRFYTATGTFGSVSLDTDFTVGLVRSSATNSLSLWLNGVNLVSVASTGNQGVPSGNVLNFVEDDLATSQNEAFAGRVDFIRIHNDATTFGTSPVVTQVPEPGSLALVGLALMGLGLSRGRSRSRAD</sequence>
<dbReference type="Pfam" id="PF07589">
    <property type="entry name" value="PEP-CTERM"/>
    <property type="match status" value="1"/>
</dbReference>
<dbReference type="InterPro" id="IPR013320">
    <property type="entry name" value="ConA-like_dom_sf"/>
</dbReference>
<dbReference type="InterPro" id="IPR013424">
    <property type="entry name" value="Ice-binding_C"/>
</dbReference>
<evidence type="ECO:0000313" key="3">
    <source>
        <dbReference type="Proteomes" id="UP000285575"/>
    </source>
</evidence>
<dbReference type="EMBL" id="SACR01000001">
    <property type="protein sequence ID" value="RVU49483.1"/>
    <property type="molecule type" value="Genomic_DNA"/>
</dbReference>
<keyword evidence="3" id="KW-1185">Reference proteome</keyword>
<name>A0A437RRS5_9BURK</name>
<reference evidence="2 3" key="1">
    <citation type="submission" date="2019-01" db="EMBL/GenBank/DDBJ databases">
        <authorList>
            <person name="Chen W.-M."/>
        </authorList>
    </citation>
    <scope>NUCLEOTIDE SEQUENCE [LARGE SCALE GENOMIC DNA]</scope>
    <source>
        <strain evidence="2 3">KYPY4</strain>
    </source>
</reference>
<evidence type="ECO:0000259" key="1">
    <source>
        <dbReference type="Pfam" id="PF07589"/>
    </source>
</evidence>
<accession>A0A437RRS5</accession>
<feature type="domain" description="Ice-binding protein C-terminal" evidence="1">
    <location>
        <begin position="234"/>
        <end position="255"/>
    </location>
</feature>
<comment type="caution">
    <text evidence="2">The sequence shown here is derived from an EMBL/GenBank/DDBJ whole genome shotgun (WGS) entry which is preliminary data.</text>
</comment>
<proteinExistence type="predicted"/>
<gene>
    <name evidence="2" type="ORF">EOE66_02625</name>
</gene>
<dbReference type="SUPFAM" id="SSF49899">
    <property type="entry name" value="Concanavalin A-like lectins/glucanases"/>
    <property type="match status" value="1"/>
</dbReference>
<dbReference type="Gene3D" id="2.60.120.200">
    <property type="match status" value="1"/>
</dbReference>
<dbReference type="NCBIfam" id="TIGR02595">
    <property type="entry name" value="PEP_CTERM"/>
    <property type="match status" value="1"/>
</dbReference>